<organism evidence="2 3">
    <name type="scientific">Lentzea pudingi</name>
    <dbReference type="NCBI Taxonomy" id="1789439"/>
    <lineage>
        <taxon>Bacteria</taxon>
        <taxon>Bacillati</taxon>
        <taxon>Actinomycetota</taxon>
        <taxon>Actinomycetes</taxon>
        <taxon>Pseudonocardiales</taxon>
        <taxon>Pseudonocardiaceae</taxon>
        <taxon>Lentzea</taxon>
    </lineage>
</organism>
<feature type="transmembrane region" description="Helical" evidence="1">
    <location>
        <begin position="43"/>
        <end position="63"/>
    </location>
</feature>
<feature type="transmembrane region" description="Helical" evidence="1">
    <location>
        <begin position="141"/>
        <end position="160"/>
    </location>
</feature>
<keyword evidence="1" id="KW-0472">Membrane</keyword>
<dbReference type="Pfam" id="PF04240">
    <property type="entry name" value="Caroten_synth"/>
    <property type="match status" value="1"/>
</dbReference>
<gene>
    <name evidence="2" type="ORF">GCM10011609_25430</name>
</gene>
<sequence>MTSVSLSAVRSRTKVVSGTAWVCGLVVVVAQIIYSMTEPDARLPMTLLSVAAFAVASVCDAAVRFGRAAAVALVVVAGGGGLLAETVGVHTGFPFGQYDYTGTLGPALWTVPLVVPLAWVMMSWPALLVGRALARRWRGSAPAWLVVGIGAWALVSWDLFLDPQMVDAGHWAWAHPEPALPGIHDVPLTNFAGWILVATLMVAALHRLVGSAGRELDLRVGPAPVLYLWTFGSSVWAHAAFFGRPSGALVGGLLMGLVAVPFAVEVWKAHR</sequence>
<reference evidence="3" key="1">
    <citation type="journal article" date="2019" name="Int. J. Syst. Evol. Microbiol.">
        <title>The Global Catalogue of Microorganisms (GCM) 10K type strain sequencing project: providing services to taxonomists for standard genome sequencing and annotation.</title>
        <authorList>
            <consortium name="The Broad Institute Genomics Platform"/>
            <consortium name="The Broad Institute Genome Sequencing Center for Infectious Disease"/>
            <person name="Wu L."/>
            <person name="Ma J."/>
        </authorList>
    </citation>
    <scope>NUCLEOTIDE SEQUENCE [LARGE SCALE GENOMIC DNA]</scope>
    <source>
        <strain evidence="3">CGMCC 4.7319</strain>
    </source>
</reference>
<dbReference type="EMBL" id="BMNC01000003">
    <property type="protein sequence ID" value="GGM87690.1"/>
    <property type="molecule type" value="Genomic_DNA"/>
</dbReference>
<protein>
    <submittedName>
        <fullName evidence="2">Membrane protein</fullName>
    </submittedName>
</protein>
<dbReference type="RefSeq" id="WP_189155399.1">
    <property type="nucleotide sequence ID" value="NZ_BMNC01000003.1"/>
</dbReference>
<dbReference type="InterPro" id="IPR007354">
    <property type="entry name" value="CruF-like"/>
</dbReference>
<proteinExistence type="predicted"/>
<keyword evidence="3" id="KW-1185">Reference proteome</keyword>
<feature type="transmembrane region" description="Helical" evidence="1">
    <location>
        <begin position="109"/>
        <end position="129"/>
    </location>
</feature>
<keyword evidence="1" id="KW-0812">Transmembrane</keyword>
<dbReference type="Proteomes" id="UP000597656">
    <property type="component" value="Unassembled WGS sequence"/>
</dbReference>
<feature type="transmembrane region" description="Helical" evidence="1">
    <location>
        <begin position="221"/>
        <end position="242"/>
    </location>
</feature>
<evidence type="ECO:0000313" key="2">
    <source>
        <dbReference type="EMBL" id="GGM87690.1"/>
    </source>
</evidence>
<feature type="transmembrane region" description="Helical" evidence="1">
    <location>
        <begin position="70"/>
        <end position="89"/>
    </location>
</feature>
<dbReference type="PANTHER" id="PTHR39419">
    <property type="entry name" value="SLL0814 PROTEIN"/>
    <property type="match status" value="1"/>
</dbReference>
<evidence type="ECO:0000313" key="3">
    <source>
        <dbReference type="Proteomes" id="UP000597656"/>
    </source>
</evidence>
<keyword evidence="1" id="KW-1133">Transmembrane helix</keyword>
<feature type="transmembrane region" description="Helical" evidence="1">
    <location>
        <begin position="248"/>
        <end position="267"/>
    </location>
</feature>
<accession>A0ABQ2HPA8</accession>
<feature type="transmembrane region" description="Helical" evidence="1">
    <location>
        <begin position="191"/>
        <end position="209"/>
    </location>
</feature>
<dbReference type="PANTHER" id="PTHR39419:SF1">
    <property type="entry name" value="SLL0814 PROTEIN"/>
    <property type="match status" value="1"/>
</dbReference>
<name>A0ABQ2HPA8_9PSEU</name>
<feature type="transmembrane region" description="Helical" evidence="1">
    <location>
        <begin position="15"/>
        <end position="37"/>
    </location>
</feature>
<comment type="caution">
    <text evidence="2">The sequence shown here is derived from an EMBL/GenBank/DDBJ whole genome shotgun (WGS) entry which is preliminary data.</text>
</comment>
<evidence type="ECO:0000256" key="1">
    <source>
        <dbReference type="SAM" id="Phobius"/>
    </source>
</evidence>